<dbReference type="CDD" id="cd00201">
    <property type="entry name" value="WW"/>
    <property type="match status" value="1"/>
</dbReference>
<dbReference type="SUPFAM" id="SSF51045">
    <property type="entry name" value="WW domain"/>
    <property type="match status" value="1"/>
</dbReference>
<feature type="region of interest" description="Disordered" evidence="1">
    <location>
        <begin position="229"/>
        <end position="263"/>
    </location>
</feature>
<dbReference type="PROSITE" id="PS01159">
    <property type="entry name" value="WW_DOMAIN_1"/>
    <property type="match status" value="1"/>
</dbReference>
<sequence>QAGVLSNAGLTSPRKREYGHWSEVVSRAGKVYYYNRVTEQSQWIKPDGWEKAESVIFPVIDRMERSREESGFSDTIQTDCVLSDDDMDVSYGNSPNGSSSSLSIENRPQSSKENQEDEKAIEEEAEEPKPKNYYRADCEEVALLHEKFHTENMRSADTLRSSCAFEIEFATQQTQMYRARALARTAMAKAGECQGEVTTLSRIQKHLKDSRQHFQSNFEPEMRRILKGPEEREEMDTAVRNEADLKSFSQAASDVAQLSETSR</sequence>
<evidence type="ECO:0000313" key="4">
    <source>
        <dbReference type="Proteomes" id="UP001432027"/>
    </source>
</evidence>
<protein>
    <recommendedName>
        <fullName evidence="2">WW domain-containing protein</fullName>
    </recommendedName>
</protein>
<name>A0AAV5UNS3_9BILA</name>
<feature type="non-terminal residue" evidence="3">
    <location>
        <position position="1"/>
    </location>
</feature>
<dbReference type="Proteomes" id="UP001432027">
    <property type="component" value="Unassembled WGS sequence"/>
</dbReference>
<dbReference type="InterPro" id="IPR001202">
    <property type="entry name" value="WW_dom"/>
</dbReference>
<feature type="region of interest" description="Disordered" evidence="1">
    <location>
        <begin position="84"/>
        <end position="133"/>
    </location>
</feature>
<keyword evidence="4" id="KW-1185">Reference proteome</keyword>
<evidence type="ECO:0000313" key="3">
    <source>
        <dbReference type="EMBL" id="GMT07870.1"/>
    </source>
</evidence>
<feature type="compositionally biased region" description="Basic and acidic residues" evidence="1">
    <location>
        <begin position="229"/>
        <end position="245"/>
    </location>
</feature>
<dbReference type="AlphaFoldDB" id="A0AAV5UNS3"/>
<dbReference type="Gene3D" id="2.20.70.10">
    <property type="match status" value="1"/>
</dbReference>
<feature type="compositionally biased region" description="Low complexity" evidence="1">
    <location>
        <begin position="90"/>
        <end position="103"/>
    </location>
</feature>
<accession>A0AAV5UNS3</accession>
<evidence type="ECO:0000256" key="1">
    <source>
        <dbReference type="SAM" id="MobiDB-lite"/>
    </source>
</evidence>
<proteinExistence type="predicted"/>
<dbReference type="EMBL" id="BTSX01000006">
    <property type="protein sequence ID" value="GMT07870.1"/>
    <property type="molecule type" value="Genomic_DNA"/>
</dbReference>
<dbReference type="InterPro" id="IPR036020">
    <property type="entry name" value="WW_dom_sf"/>
</dbReference>
<feature type="domain" description="WW" evidence="2">
    <location>
        <begin position="21"/>
        <end position="48"/>
    </location>
</feature>
<reference evidence="3" key="1">
    <citation type="submission" date="2023-10" db="EMBL/GenBank/DDBJ databases">
        <title>Genome assembly of Pristionchus species.</title>
        <authorList>
            <person name="Yoshida K."/>
            <person name="Sommer R.J."/>
        </authorList>
    </citation>
    <scope>NUCLEOTIDE SEQUENCE</scope>
    <source>
        <strain evidence="3">RS0144</strain>
    </source>
</reference>
<feature type="compositionally biased region" description="Polar residues" evidence="1">
    <location>
        <begin position="247"/>
        <end position="263"/>
    </location>
</feature>
<dbReference type="PROSITE" id="PS50020">
    <property type="entry name" value="WW_DOMAIN_2"/>
    <property type="match status" value="1"/>
</dbReference>
<dbReference type="SMART" id="SM00456">
    <property type="entry name" value="WW"/>
    <property type="match status" value="1"/>
</dbReference>
<comment type="caution">
    <text evidence="3">The sequence shown here is derived from an EMBL/GenBank/DDBJ whole genome shotgun (WGS) entry which is preliminary data.</text>
</comment>
<evidence type="ECO:0000259" key="2">
    <source>
        <dbReference type="PROSITE" id="PS50020"/>
    </source>
</evidence>
<gene>
    <name evidence="3" type="ORF">PENTCL1PPCAC_30044</name>
</gene>
<organism evidence="3 4">
    <name type="scientific">Pristionchus entomophagus</name>
    <dbReference type="NCBI Taxonomy" id="358040"/>
    <lineage>
        <taxon>Eukaryota</taxon>
        <taxon>Metazoa</taxon>
        <taxon>Ecdysozoa</taxon>
        <taxon>Nematoda</taxon>
        <taxon>Chromadorea</taxon>
        <taxon>Rhabditida</taxon>
        <taxon>Rhabditina</taxon>
        <taxon>Diplogasteromorpha</taxon>
        <taxon>Diplogasteroidea</taxon>
        <taxon>Neodiplogasteridae</taxon>
        <taxon>Pristionchus</taxon>
    </lineage>
</organism>
<dbReference type="Pfam" id="PF00397">
    <property type="entry name" value="WW"/>
    <property type="match status" value="1"/>
</dbReference>